<keyword evidence="1" id="KW-0805">Transcription regulation</keyword>
<dbReference type="PANTHER" id="PTHR46796:SF7">
    <property type="entry name" value="ARAC FAMILY TRANSCRIPTIONAL REGULATOR"/>
    <property type="match status" value="1"/>
</dbReference>
<dbReference type="Proteomes" id="UP000027466">
    <property type="component" value="Unassembled WGS sequence"/>
</dbReference>
<evidence type="ECO:0000259" key="4">
    <source>
        <dbReference type="PROSITE" id="PS01124"/>
    </source>
</evidence>
<dbReference type="PANTHER" id="PTHR46796">
    <property type="entry name" value="HTH-TYPE TRANSCRIPTIONAL ACTIVATOR RHAS-RELATED"/>
    <property type="match status" value="1"/>
</dbReference>
<dbReference type="SUPFAM" id="SSF46689">
    <property type="entry name" value="Homeodomain-like"/>
    <property type="match status" value="2"/>
</dbReference>
<dbReference type="InterPro" id="IPR018060">
    <property type="entry name" value="HTH_AraC"/>
</dbReference>
<dbReference type="Gene3D" id="1.10.10.60">
    <property type="entry name" value="Homeodomain-like"/>
    <property type="match status" value="2"/>
</dbReference>
<keyword evidence="6" id="KW-1185">Reference proteome</keyword>
<dbReference type="SMART" id="SM00342">
    <property type="entry name" value="HTH_ARAC"/>
    <property type="match status" value="1"/>
</dbReference>
<evidence type="ECO:0000313" key="6">
    <source>
        <dbReference type="Proteomes" id="UP000027466"/>
    </source>
</evidence>
<protein>
    <submittedName>
        <fullName evidence="5">AraC family transcriptional regulator</fullName>
    </submittedName>
</protein>
<dbReference type="EMBL" id="JFHC01000092">
    <property type="protein sequence ID" value="KDR38380.1"/>
    <property type="molecule type" value="Genomic_DNA"/>
</dbReference>
<dbReference type="AlphaFoldDB" id="A0A069PCM8"/>
<dbReference type="Pfam" id="PF12852">
    <property type="entry name" value="Cupin_6"/>
    <property type="match status" value="1"/>
</dbReference>
<dbReference type="STRING" id="60547.GCA_000751215_04862"/>
<evidence type="ECO:0000256" key="1">
    <source>
        <dbReference type="ARBA" id="ARBA00023015"/>
    </source>
</evidence>
<gene>
    <name evidence="5" type="ORF">BG61_41145</name>
</gene>
<dbReference type="GO" id="GO:0043565">
    <property type="term" value="F:sequence-specific DNA binding"/>
    <property type="evidence" value="ECO:0007669"/>
    <property type="project" value="InterPro"/>
</dbReference>
<evidence type="ECO:0000256" key="2">
    <source>
        <dbReference type="ARBA" id="ARBA00023125"/>
    </source>
</evidence>
<dbReference type="InterPro" id="IPR009057">
    <property type="entry name" value="Homeodomain-like_sf"/>
</dbReference>
<comment type="caution">
    <text evidence="5">The sequence shown here is derived from an EMBL/GenBank/DDBJ whole genome shotgun (WGS) entry which is preliminary data.</text>
</comment>
<feature type="domain" description="HTH araC/xylS-type" evidence="4">
    <location>
        <begin position="176"/>
        <end position="274"/>
    </location>
</feature>
<reference evidence="5 6" key="1">
    <citation type="submission" date="2014-03" db="EMBL/GenBank/DDBJ databases">
        <title>Draft Genome Sequences of Four Burkholderia Strains.</title>
        <authorList>
            <person name="Liu X.Y."/>
            <person name="Li C.X."/>
            <person name="Xu J.H."/>
        </authorList>
    </citation>
    <scope>NUCLEOTIDE SEQUENCE [LARGE SCALE GENOMIC DNA]</scope>
    <source>
        <strain evidence="5 6">DSM 50014</strain>
    </source>
</reference>
<organism evidence="5 6">
    <name type="scientific">Caballeronia glathei</name>
    <dbReference type="NCBI Taxonomy" id="60547"/>
    <lineage>
        <taxon>Bacteria</taxon>
        <taxon>Pseudomonadati</taxon>
        <taxon>Pseudomonadota</taxon>
        <taxon>Betaproteobacteria</taxon>
        <taxon>Burkholderiales</taxon>
        <taxon>Burkholderiaceae</taxon>
        <taxon>Caballeronia</taxon>
    </lineage>
</organism>
<keyword evidence="2" id="KW-0238">DNA-binding</keyword>
<name>A0A069PCM8_9BURK</name>
<evidence type="ECO:0000313" key="5">
    <source>
        <dbReference type="EMBL" id="KDR38380.1"/>
    </source>
</evidence>
<dbReference type="SUPFAM" id="SSF51215">
    <property type="entry name" value="Regulatory protein AraC"/>
    <property type="match status" value="1"/>
</dbReference>
<dbReference type="InterPro" id="IPR050204">
    <property type="entry name" value="AraC_XylS_family_regulators"/>
</dbReference>
<evidence type="ECO:0000256" key="3">
    <source>
        <dbReference type="ARBA" id="ARBA00023163"/>
    </source>
</evidence>
<keyword evidence="3" id="KW-0804">Transcription</keyword>
<proteinExistence type="predicted"/>
<sequence>MAHPVAPAHVAPYHLVVEGAAMVDIDGHNALALQTGDMLVFPRGHAHLLYTPDSDDGTPMYTMYRETPVIRLTNEAAGPATDILCGQFHFDAAGSRTLIDALPDIVLVRTADRTEFVGLQALVKLLRDETNEPRPGASAVVSHLASALLLLLLRAWLEQAHTVPGLFSLLADPKLNRALHAMLAELGKAWTLEHLAHVCGMSRATFVRNFRVVVGTTPAELLLSIRMTQAAQWLNRTHRSIGDISEGVGYQSEAAFNRAFKRRYGIGPGLFRRAGADDRIRPTPPGEEIQPS</sequence>
<dbReference type="InterPro" id="IPR020449">
    <property type="entry name" value="Tscrpt_reg_AraC-type_HTH"/>
</dbReference>
<dbReference type="InterPro" id="IPR032783">
    <property type="entry name" value="AraC_lig"/>
</dbReference>
<accession>A0A069PCM8</accession>
<dbReference type="PROSITE" id="PS01124">
    <property type="entry name" value="HTH_ARAC_FAMILY_2"/>
    <property type="match status" value="1"/>
</dbReference>
<dbReference type="GO" id="GO:0003700">
    <property type="term" value="F:DNA-binding transcription factor activity"/>
    <property type="evidence" value="ECO:0007669"/>
    <property type="project" value="InterPro"/>
</dbReference>
<dbReference type="Pfam" id="PF12833">
    <property type="entry name" value="HTH_18"/>
    <property type="match status" value="1"/>
</dbReference>
<dbReference type="PRINTS" id="PR00032">
    <property type="entry name" value="HTHARAC"/>
</dbReference>
<dbReference type="InterPro" id="IPR037923">
    <property type="entry name" value="HTH-like"/>
</dbReference>